<dbReference type="NCBIfam" id="TIGR01552">
    <property type="entry name" value="phd_fam"/>
    <property type="match status" value="1"/>
</dbReference>
<dbReference type="InterPro" id="IPR036165">
    <property type="entry name" value="YefM-like_sf"/>
</dbReference>
<evidence type="ECO:0000313" key="3">
    <source>
        <dbReference type="EMBL" id="QHN36421.1"/>
    </source>
</evidence>
<dbReference type="EMBL" id="CP045809">
    <property type="protein sequence ID" value="QHN36421.1"/>
    <property type="molecule type" value="Genomic_DNA"/>
</dbReference>
<comment type="similarity">
    <text evidence="1 2">Belongs to the phD/YefM antitoxin family.</text>
</comment>
<comment type="function">
    <text evidence="2">Antitoxin component of a type II toxin-antitoxin (TA) system.</text>
</comment>
<name>A0ABX6IL65_9ACTN</name>
<dbReference type="InterPro" id="IPR006442">
    <property type="entry name" value="Antitoxin_Phd/YefM"/>
</dbReference>
<accession>A0ABX6IL65</accession>
<dbReference type="SUPFAM" id="SSF143120">
    <property type="entry name" value="YefM-like"/>
    <property type="match status" value="1"/>
</dbReference>
<evidence type="ECO:0000313" key="4">
    <source>
        <dbReference type="Proteomes" id="UP001059836"/>
    </source>
</evidence>
<dbReference type="Gene3D" id="3.40.1620.10">
    <property type="entry name" value="YefM-like domain"/>
    <property type="match status" value="1"/>
</dbReference>
<evidence type="ECO:0000256" key="2">
    <source>
        <dbReference type="RuleBase" id="RU362080"/>
    </source>
</evidence>
<dbReference type="Pfam" id="PF02604">
    <property type="entry name" value="PhdYeFM_antitox"/>
    <property type="match status" value="1"/>
</dbReference>
<reference evidence="3" key="1">
    <citation type="journal article" date="2021" name="Nat. Microbiol.">
        <title>Cocultivation of an ultrasmall environmental parasitic bacterium with lytic ability against bacteria associated with wastewater foams.</title>
        <authorList>
            <person name="Batinovic S."/>
            <person name="Rose J.J.A."/>
            <person name="Ratcliffe J."/>
            <person name="Seviour R.J."/>
            <person name="Petrovski S."/>
        </authorList>
    </citation>
    <scope>NUCLEOTIDE SEQUENCE</scope>
    <source>
        <strain evidence="3">CON9</strain>
    </source>
</reference>
<dbReference type="Proteomes" id="UP001059836">
    <property type="component" value="Chromosome"/>
</dbReference>
<gene>
    <name evidence="3" type="ORF">GII31_17565</name>
</gene>
<organism evidence="3 4">
    <name type="scientific">Gordonia pseudamarae</name>
    <dbReference type="NCBI Taxonomy" id="2831662"/>
    <lineage>
        <taxon>Bacteria</taxon>
        <taxon>Bacillati</taxon>
        <taxon>Actinomycetota</taxon>
        <taxon>Actinomycetes</taxon>
        <taxon>Mycobacteriales</taxon>
        <taxon>Gordoniaceae</taxon>
        <taxon>Gordonia</taxon>
    </lineage>
</organism>
<sequence>MEQYNVHDAKSQLSRILERVENGEDVVISRAGVPVAKVVRYRRRAARTSRGELAGKITYSSDWDSDEVNARIAADFEGKG</sequence>
<dbReference type="RefSeq" id="WP_213244676.1">
    <property type="nucleotide sequence ID" value="NZ_CP045806.1"/>
</dbReference>
<proteinExistence type="inferred from homology"/>
<evidence type="ECO:0000256" key="1">
    <source>
        <dbReference type="ARBA" id="ARBA00009981"/>
    </source>
</evidence>
<keyword evidence="4" id="KW-1185">Reference proteome</keyword>
<protein>
    <recommendedName>
        <fullName evidence="2">Antitoxin</fullName>
    </recommendedName>
</protein>